<sequence>MKLKVKENKEGKLPVFECGDIITMGTTSYIIISTKDGFIAKNLDNGLGGATGYHKTLEELINSINKYEHKHYSKDSYELVLQQKEN</sequence>
<keyword evidence="2" id="KW-1185">Reference proteome</keyword>
<gene>
    <name evidence="1" type="ORF">BEH_07770</name>
</gene>
<dbReference type="RefSeq" id="WP_046216968.1">
    <property type="nucleotide sequence ID" value="NZ_CP011974.1"/>
</dbReference>
<protein>
    <submittedName>
        <fullName evidence="1">Uncharacterized protein</fullName>
    </submittedName>
</protein>
<reference evidence="1 2" key="1">
    <citation type="journal article" date="2015" name="PLoS ONE">
        <title>Genome Sequence of Bacillus endophyticus and Analysis of Its Companion Mechanism in the Ketogulonigenium vulgare-Bacillus Strain Consortium.</title>
        <authorList>
            <person name="Jia N."/>
            <person name="Du J."/>
            <person name="Ding M.Z."/>
            <person name="Gao F."/>
            <person name="Yuan Y.J."/>
        </authorList>
    </citation>
    <scope>NUCLEOTIDE SEQUENCE [LARGE SCALE GENOMIC DNA]</scope>
    <source>
        <strain evidence="1 2">Hbe603</strain>
    </source>
</reference>
<dbReference type="KEGG" id="beo:BEH_07770"/>
<dbReference type="EMBL" id="CP011974">
    <property type="protein sequence ID" value="AKO92007.1"/>
    <property type="molecule type" value="Genomic_DNA"/>
</dbReference>
<name>A0A0H4KD11_9BACI</name>
<evidence type="ECO:0000313" key="1">
    <source>
        <dbReference type="EMBL" id="AKO92007.1"/>
    </source>
</evidence>
<dbReference type="PATRIC" id="fig|135735.6.peg.1588"/>
<dbReference type="AlphaFoldDB" id="A0A0H4KD11"/>
<accession>A0A0H4KD11</accession>
<proteinExistence type="predicted"/>
<evidence type="ECO:0000313" key="2">
    <source>
        <dbReference type="Proteomes" id="UP000036202"/>
    </source>
</evidence>
<organism evidence="1 2">
    <name type="scientific">Priestia filamentosa</name>
    <dbReference type="NCBI Taxonomy" id="1402861"/>
    <lineage>
        <taxon>Bacteria</taxon>
        <taxon>Bacillati</taxon>
        <taxon>Bacillota</taxon>
        <taxon>Bacilli</taxon>
        <taxon>Bacillales</taxon>
        <taxon>Bacillaceae</taxon>
        <taxon>Priestia</taxon>
    </lineage>
</organism>
<reference evidence="2" key="2">
    <citation type="submission" date="2015-06" db="EMBL/GenBank/DDBJ databases">
        <title>Genome Sequence of Bacillus endophyticus and Analysis of its Companion Mechanism in the Ketogulonigenium vulgare-Bacillus strain Consortium.</title>
        <authorList>
            <person name="Jia N."/>
            <person name="Du J."/>
            <person name="Ding M.-Z."/>
            <person name="Gao F."/>
            <person name="Yuan Y.-J."/>
        </authorList>
    </citation>
    <scope>NUCLEOTIDE SEQUENCE [LARGE SCALE GENOMIC DNA]</scope>
    <source>
        <strain evidence="2">Hbe603</strain>
    </source>
</reference>
<dbReference type="Proteomes" id="UP000036202">
    <property type="component" value="Chromosome"/>
</dbReference>